<accession>A0A183ABP2</accession>
<reference evidence="4" key="1">
    <citation type="submission" date="2016-06" db="UniProtKB">
        <authorList>
            <consortium name="WormBaseParasite"/>
        </authorList>
    </citation>
    <scope>IDENTIFICATION</scope>
</reference>
<organism evidence="4">
    <name type="scientific">Echinostoma caproni</name>
    <dbReference type="NCBI Taxonomy" id="27848"/>
    <lineage>
        <taxon>Eukaryota</taxon>
        <taxon>Metazoa</taxon>
        <taxon>Spiralia</taxon>
        <taxon>Lophotrochozoa</taxon>
        <taxon>Platyhelminthes</taxon>
        <taxon>Trematoda</taxon>
        <taxon>Digenea</taxon>
        <taxon>Plagiorchiida</taxon>
        <taxon>Echinostomata</taxon>
        <taxon>Echinostomatoidea</taxon>
        <taxon>Echinostomatidae</taxon>
        <taxon>Echinostoma</taxon>
    </lineage>
</organism>
<name>A0A183ABP2_9TREM</name>
<reference evidence="2 3" key="2">
    <citation type="submission" date="2018-11" db="EMBL/GenBank/DDBJ databases">
        <authorList>
            <consortium name="Pathogen Informatics"/>
        </authorList>
    </citation>
    <scope>NUCLEOTIDE SEQUENCE [LARGE SCALE GENOMIC DNA]</scope>
    <source>
        <strain evidence="2 3">Egypt</strain>
    </source>
</reference>
<protein>
    <submittedName>
        <fullName evidence="2 4">Uncharacterized protein</fullName>
    </submittedName>
</protein>
<dbReference type="GO" id="GO:0006816">
    <property type="term" value="P:calcium ion transport"/>
    <property type="evidence" value="ECO:0007669"/>
    <property type="project" value="InterPro"/>
</dbReference>
<dbReference type="EMBL" id="UZAN01041233">
    <property type="protein sequence ID" value="VDP72409.1"/>
    <property type="molecule type" value="Genomic_DNA"/>
</dbReference>
<dbReference type="PANTHER" id="PTHR13715">
    <property type="entry name" value="RYANODINE RECEPTOR AND IP3 RECEPTOR"/>
    <property type="match status" value="1"/>
</dbReference>
<gene>
    <name evidence="2" type="ORF">ECPE_LOCUS4377</name>
</gene>
<evidence type="ECO:0000313" key="3">
    <source>
        <dbReference type="Proteomes" id="UP000272942"/>
    </source>
</evidence>
<sequence>MRQCYLKGGEDQSQGWDSEVTPQADVGRHMSTGSTVTQNASLDDARGTVRLESNNYPTDTEHDHLLATVLARLVLDSHTELVSEALDLLFRHSGQNEAFLSATKQIQLLVSDCDVRAYARLETNLNELRQLIEQSELWVRRPNASEDETVSLPPFSPSIWVVVRNPIKSTILIPNAGFGNELQNIKRT</sequence>
<evidence type="ECO:0000256" key="1">
    <source>
        <dbReference type="SAM" id="MobiDB-lite"/>
    </source>
</evidence>
<dbReference type="WBParaSite" id="ECPE_0000438901-mRNA-1">
    <property type="protein sequence ID" value="ECPE_0000438901-mRNA-1"/>
    <property type="gene ID" value="ECPE_0000438901"/>
</dbReference>
<dbReference type="InterPro" id="IPR015925">
    <property type="entry name" value="Ryanodine_IP3_receptor"/>
</dbReference>
<evidence type="ECO:0000313" key="2">
    <source>
        <dbReference type="EMBL" id="VDP72409.1"/>
    </source>
</evidence>
<keyword evidence="3" id="KW-1185">Reference proteome</keyword>
<dbReference type="Proteomes" id="UP000272942">
    <property type="component" value="Unassembled WGS sequence"/>
</dbReference>
<dbReference type="OrthoDB" id="6279809at2759"/>
<feature type="region of interest" description="Disordered" evidence="1">
    <location>
        <begin position="24"/>
        <end position="47"/>
    </location>
</feature>
<proteinExistence type="predicted"/>
<dbReference type="PANTHER" id="PTHR13715:SF102">
    <property type="entry name" value="INOSITOL 1,4,5-TRISPHOSPHATE RECEPTOR"/>
    <property type="match status" value="1"/>
</dbReference>
<dbReference type="AlphaFoldDB" id="A0A183ABP2"/>
<evidence type="ECO:0000313" key="4">
    <source>
        <dbReference type="WBParaSite" id="ECPE_0000438901-mRNA-1"/>
    </source>
</evidence>
<feature type="compositionally biased region" description="Polar residues" evidence="1">
    <location>
        <begin position="31"/>
        <end position="41"/>
    </location>
</feature>